<dbReference type="GO" id="GO:0008569">
    <property type="term" value="F:minus-end-directed microtubule motor activity"/>
    <property type="evidence" value="ECO:0007669"/>
    <property type="project" value="InterPro"/>
</dbReference>
<evidence type="ECO:0000256" key="5">
    <source>
        <dbReference type="ARBA" id="ARBA00022701"/>
    </source>
</evidence>
<dbReference type="Gene3D" id="3.20.180.20">
    <property type="entry name" value="Dynein heavy chain, N-terminal domain 2"/>
    <property type="match status" value="1"/>
</dbReference>
<dbReference type="Gene3D" id="1.20.1270.280">
    <property type="match status" value="1"/>
</dbReference>
<feature type="coiled-coil region" evidence="22">
    <location>
        <begin position="3492"/>
        <end position="3575"/>
    </location>
</feature>
<evidence type="ECO:0000256" key="10">
    <source>
        <dbReference type="ARBA" id="ARBA00022846"/>
    </source>
</evidence>
<comment type="function">
    <text evidence="17">As part of the axonemal inner dynein arm complex plays a central role in ciliary beat. Expressed in sperm flagellum, it is required for sperm motility. Dyneins are microtubule-based molecular motors possessing ATPase activities that can convert the chemical energy of ATP into relative sliding between adjacent microtubule doublets to generate ciliary bending.</text>
</comment>
<evidence type="ECO:0000256" key="22">
    <source>
        <dbReference type="SAM" id="Coils"/>
    </source>
</evidence>
<dbReference type="Gene3D" id="1.20.58.1120">
    <property type="match status" value="1"/>
</dbReference>
<keyword evidence="7" id="KW-0547">Nucleotide-binding</keyword>
<dbReference type="Pfam" id="PF18199">
    <property type="entry name" value="Dynein_C"/>
    <property type="match status" value="1"/>
</dbReference>
<dbReference type="GO" id="GO:0005524">
    <property type="term" value="F:ATP binding"/>
    <property type="evidence" value="ECO:0007669"/>
    <property type="project" value="UniProtKB-KW"/>
</dbReference>
<dbReference type="Gene3D" id="1.20.920.30">
    <property type="match status" value="1"/>
</dbReference>
<dbReference type="Pfam" id="PF12780">
    <property type="entry name" value="AAA_8"/>
    <property type="match status" value="2"/>
</dbReference>
<evidence type="ECO:0000313" key="25">
    <source>
        <dbReference type="EMBL" id="KAB1265172.1"/>
    </source>
</evidence>
<dbReference type="GO" id="GO:0007018">
    <property type="term" value="P:microtubule-based movement"/>
    <property type="evidence" value="ECO:0007669"/>
    <property type="project" value="InterPro"/>
</dbReference>
<dbReference type="EMBL" id="JWIN03000016">
    <property type="protein sequence ID" value="KAB1265172.1"/>
    <property type="molecule type" value="Genomic_DNA"/>
</dbReference>
<evidence type="ECO:0000256" key="21">
    <source>
        <dbReference type="ARBA" id="ARBA00082099"/>
    </source>
</evidence>
<dbReference type="FunFam" id="1.20.920.30:FF:000005">
    <property type="entry name" value="Dynein, axonemal, heavy chain 2"/>
    <property type="match status" value="1"/>
</dbReference>
<dbReference type="GO" id="GO:0005858">
    <property type="term" value="C:axonemal dynein complex"/>
    <property type="evidence" value="ECO:0007669"/>
    <property type="project" value="TreeGrafter"/>
</dbReference>
<keyword evidence="16" id="KW-0966">Cell projection</keyword>
<dbReference type="InterPro" id="IPR041228">
    <property type="entry name" value="Dynein_C"/>
</dbReference>
<dbReference type="GO" id="GO:0045505">
    <property type="term" value="F:dynein intermediate chain binding"/>
    <property type="evidence" value="ECO:0007669"/>
    <property type="project" value="InterPro"/>
</dbReference>
<dbReference type="InterPro" id="IPR042222">
    <property type="entry name" value="Dynein_2_N"/>
</dbReference>
<dbReference type="FunFam" id="3.40.50.300:FF:000049">
    <property type="entry name" value="Dynein, axonemal, heavy chain 5"/>
    <property type="match status" value="1"/>
</dbReference>
<dbReference type="FunFam" id="3.40.50.300:FF:000815">
    <property type="entry name" value="Dynein heavy chain 2, axonemal"/>
    <property type="match status" value="1"/>
</dbReference>
<dbReference type="Gene3D" id="1.20.920.20">
    <property type="match status" value="1"/>
</dbReference>
<sequence>FAHMKSSKAEKKKKVGSRGARRQTPQAPLATQAAEVTLPVSSESQEEPEPELELELESLKKEPGRYMLGSCISALILAGPWETKEVQKPLFLSRAVLTGLAGATWTEEHDAILEHFAQDPSEPIVTIFIDSCLGLKLDLGMPVQTQNQIVYFIRRAPVPITPDNFEATVQFGTVRGSYIPALLRLLNGVFAPQIFTNTTWPESIRNHFASHLHRFLACLTDTRYKLEGHTVLYIPTEAMNMKPEVVVKDKELVQRLETSVVHWTRQIKEVLSAQESVETGENLGPLEEIEFWRNRCMDLSGISKQLVKQGVKHIESILHLAKSSYLAPFMKLAQQIQDGFRQAQSNLTFLSILKEPYQELAYVRPKDISGKLPRLISLIRIIWVNSPHYNTRERLTSLFRKMSNEIIRLCCRAISLDRIFEGFVISSKEDLQGCISCCHAWKDHYLRAAQMHTQYDVPPQNCMCDPSSFPLPLNQDPQCQPGTGRLIPRVPASDRSVFLLHRFSNRGWVLDQTSIFAQVDAFVQRCKDLIEVCDCQYHFARWEDGKQGPLPCFFGAQGPQIARNLLEIEDIFHKNLHVLRAVRGGILDVKNTSWHEDYNRFRAGVKDLEVMTQNLITSAFELVRDVEHGVLLLDTFHRLATREVIKRTYDKKAVDLYVLFNSELALVNRELSKKWPYLEPYMAQHSGQAHWVRILRRRIDRVMNCLSNAHFLPHIGTGEETVHTYQQMVQAIDELVRKTFQDWTSTLDKDCIRRLDTPLLRINQEKAGMLDVNFDKSLLILFVEIDYWERLLFETPHYVVTVAERAEDLRILRENLLLVARDYNRIIAMLSPDEQALFKERIRFLDKKIHPGLKKLHWALKGASAFFITECRIHASKVQAIVNEFKASTLTIGWRAQEISETLLVRISGKRVYRDLEFEEDQREHRAAVQQKLTSLHQDVVAIMTNSYEVFKNDGPEIQQQWMLYTIRLDRMMEDALRLNVKWSLLELSKAINGDGKTSPNPLFRVLVILKYDMQGGVAQVEFSPTLQTLASVVNDIGSHLISTISVFRHLPEILIKRKFHRDPIHTIVERDEDIRKIQAQISNGMSNNAGLLQSYLKTWDMYREIWEINKDSFIRRYQRLNPPVSSFDADIARYTEVANNVQKEETVLNIQFVLLDCSHLKFSLVQHCNEWQNKFTTLLKEMAARRLLELHNYLQENAEKISCPPQTLEELGVSLQLMDTLQHDLPNLEAQIPPIHEQFAILEKYEVPVQDSVVEMLDSLNGEWVTFQQVLLDSEQMLKRHKEKFKTGLIHSADDFKKKAHNLLEEFELKGPFTSNVGHQAALEQIAHVRATLNAMREEENNLRANLGIFKIEQPVSKDLQNLEKVELDALQQVWEITRDWEENWNQWKTGWFLTLQTEAMETMAHGLFRRLTRLAKEYKDRNWEIIENIRSKIEQFKRTMPLISDLRNPALRERHWDQVRNEVQQEFDQESESFTLEQIVQLGMDQHVEKIGEISASATKELAIELTKYLVALPPNFFPQGLQNIAKTWDVIQLYIVPYKDKGHHRLRGTEEVFQALEDNQVALSTMKASRFVKAFEKDVDHWERCLSLILEVIEMVLTVQRQWMYLENVFLGEDIHKQLPNESSLFDQVNGNWKAIMDRMNKDPNALRSTHYPGLLDTLIEMNTILEDIQKSLDMYLETKRHIFPRFYFLSNDDLLEILGQSRNPEAVQPHLKKCFDNIKLLRMQKVGGPSSKREAVGMFSGDGEYVDFLHVVLLEGPVESWLGDVERTMRVTLRDLLRNCRLALKKFLNKRDKWVKEWAGQSRLDVLREEKHLVQEEAGIRVLGWAGGQGQGFGIQPPPVPQMVITASQIQWTADVTKCLLTAKEQGDKKILKVMKKKQVSILNKYSEAIRGNLTKIMRLKIVALVTIEIHARDVLEKLYKSGLMDVNSFDWLSQLRFYWEKVRLGQCSILDLDDCMIRQTNTQFQYGYEYLGNSGRLVITPLTDRCYMTLTTALHLHRGGSPKGPAGTGKTETVKDLGKALGLYVIVVNCSEGLDYKSMGRMYSGLAQTGAWGCFDEFNRINIEVLSVVAQQILSILSALAAGLTHFYFEGFEINLVWSCGIFITMNPGYAGRTELPDNLKSMFRPIAMVVPDSTLIAEIILFGEGFGNCKMKQRNSWGDGLFPSLFVLQILAKKVYTLYSLAVQQLSRQDHYDFGLRALTSLLRYAGKKRRLQPDLSDEEVLLLSMRDMNIAKLTSADVPLFNAIVQDLFPSIELPVIDYGKLRETIEQEIREMGLQTTPFTLTKVIQLYETKNSRHSTMIVGCTGSGKTALWRILQSSLSSLCRAGDPNFNIVREFPLNPKALSLGELYGEYDLNTNEWTDGILSSVMRTACADEKPDEKWILFDGPVDTLWIESMNSVMDDNKVLTLINGERIAMPEQVSLLFEVENLAVASPATVSRCGMVYTDYADLGWKPYVQSWLEKRPKVEVEPLHRMFEKLINKMLTFKKENCNELVPVPEYSGIISLCKLYSALATPENGVNPADGENFVSMVELTFVFSMIWSMCASVDEEGRKKIDSYLREIEGSFPNKDTVYEYFVDPKIRSWTSFEDKLPKSWRYPPNSPFYKIMVPTVDTVRYNYLVSALVANQNPVLLVGPVGTGKTSIAQSVLQSLPSSQWSVLTVNMSAQTTSNNVQSIIESRVEKRTKGVYVPFGGKSMITFMDDLNMPAKDMFGSQPPLELIRLWIDYGFWYDRTKQTIKYIRDMFLMAAMGPPGGGRTVISPRLQSRFNIINMTFPTIIRIFGTMINQKLQDFEEEVKPIGNVVTVATLDVYNSVVQRFLPTPAKIHYLFNLRDISKVFQGMLRANKDFHDTKSSITRLWIHECFRVFSDRLVDAADMEAFMGIISDKLGSFFDLTFHNLCPNKRPPIFGDFLREPKVYEDLTDLSVLKTAMENALNEYNLSPAVVPMQLVLFREAVEHITRIVRVIGQPRGNMLLVGIGGSGRQSLARLASSICEYITFQIEVTKCYRKQEFRDERCSRPLLGISRCHVCVAGWGRVPESQKRNRDRMVNLKSLSVSPGPDIKRLFRQAGVELKATSFLFMDTQIADESFLEDINNILSSGEVPNLYKTDEFEEIQTHIIEQARAEQVPESSDSLFAYLIERVRNNLHIVLCLSPVGDPFRNWIRQYPALVNCTSINWFSEWPREALLEVAEKYLVGADLGTQENIYRKVAQIFVTMHWSVAQYSQKMLLELRRHNYVTPTNYLELVSGYKKYDEELLAEKRQELLNQANKLRTGLFKIDETREKVEVMSLELEDAKKKVAEFQKQCEEYLVIIVQQKREADEQQKAVTANSEKIAIEEVKCQALADNAQKDLEEALPALEEAMRALESLNKKDIGEIKSYGRPPAQVEIVLQAVMILRGNEPTWAEAKRQLGEQNFIKSLINFDKDNISDKVLKKIGAYCAQPDFQPDIIGRVSLAAKSLCMWVRAMELYGRLYRVVEPKRIRMNAALAQLQEKQAALAEAQEKLREVAEKLEMLKKQYDEKLAQKEELRKKSEEMEVKLERAGMLVSGLAGEKARWEETVKGLEEDLGYLVGDCLLAAAFLSYMGPFLTNYRDEIVNQIWIRKIRELQVPCSPRFTFDNFLSNPTKVRDWNIQGLPSDAFSTENGIIVTRGNRWALMIDPQAQALKWIKNMEGSQGLQIIDLQMSDYLQVLEKAIQFGYPVLLQNVQEYLDPTLNPVLNKSVARIGGRLLMRIGDKEVEYNTNFRFYITTKLSNPHYSPETSAKTTIVNFAVKEQGLEAQLLGIVVRKERPELEEQKDSLVINIAAGKRKLKELEDEILRLLNEATGSLLDDVQLVNTLRTSKITATEVTEQLETSETTEINIDMAREAYRPCAQRASVLFFVLNDMGRIDPMYQFSLDAYISLFILSIDKSHRSNKLEDRIDYLNEYHTYAVYRYTCRTLFERHKLLFSFQMCAKILETSGKLNMDEYNFFLRGGVVLDREGQMDNPCTSWLADAYWDNITELDKLTNFHGLMNSFEQYPRDWHLWYTSATPEKAMLPGEWENACNEMQRMLIVRSLRQDRVAFCVTSFIVSNLGSRFIEPPVLNMKLVMEDSAPRTPLVFILSPGVDPTSALLQLAEHTGMAQRFHALSLGQGQAPIAARLLREGVIQGHWVFLANCHLSLSWMPNLDKLVEQLQVEDPHPSFRLWLSSSPHPDFPISILQASIKMTTEPPKANMTRLYQLMTEPLFSRCSKPTKYKKLLFALCFFHSVLLERKKFLQLGWNIIYGFNDSDFEVSENLLSLYLDEYEETPWDALKYLIAGVNYGGHVTDDWDRRLLTTYINDYFCDQSLSTPAYRLSALETYFIPKDGSLASYKEYISMLPSMDPPEAFGQHPNADVASQITEARTLFETLLSLQPQITPTRAGGQSREEKVLELAGDVKQKIPEMIDYEGTQKLLALDPSPLSVVLLQEIQRYNKLMETILFSLTDLEKGIQGLIVMSTSLEEIFNCIFDAHVPPLWGKARLHHWKQMAKFVYPSQKPLASWTRDLALRVEQFELWASRARPPVIFWLSGFTFPTGFLTAVLQSSARQNNISVDSLSWEFIVSTVDDSNLVYPPKDGVWVRGLYLEGAGWDRKNSCLVEAEPMQLVCLMPTIHFRPAESRKKSAKGMYSCPCYYYPNRAGSSDRSSFVIGIDLRSGTMTSDHWIKRGTALLMSLDS</sequence>
<keyword evidence="6" id="KW-0677">Repeat</keyword>
<dbReference type="GO" id="GO:0005874">
    <property type="term" value="C:microtubule"/>
    <property type="evidence" value="ECO:0007669"/>
    <property type="project" value="UniProtKB-KW"/>
</dbReference>
<comment type="similarity">
    <text evidence="3">Belongs to the dynein heavy chain family.</text>
</comment>
<dbReference type="InterPro" id="IPR027417">
    <property type="entry name" value="P-loop_NTPase"/>
</dbReference>
<feature type="compositionally biased region" description="Basic residues" evidence="23">
    <location>
        <begin position="10"/>
        <end position="21"/>
    </location>
</feature>
<dbReference type="FunFam" id="1.20.140.100:FF:000006">
    <property type="entry name" value="dynein heavy chain 2, axonemal"/>
    <property type="match status" value="1"/>
</dbReference>
<dbReference type="Pfam" id="PF12775">
    <property type="entry name" value="AAA_7"/>
    <property type="match status" value="1"/>
</dbReference>
<dbReference type="Pfam" id="PF17852">
    <property type="entry name" value="Dynein_AAA_lid"/>
    <property type="match status" value="1"/>
</dbReference>
<dbReference type="GO" id="GO:0031514">
    <property type="term" value="C:motile cilium"/>
    <property type="evidence" value="ECO:0007669"/>
    <property type="project" value="UniProtKB-SubCell"/>
</dbReference>
<evidence type="ECO:0000256" key="11">
    <source>
        <dbReference type="ARBA" id="ARBA00023017"/>
    </source>
</evidence>
<dbReference type="Pfam" id="PF12781">
    <property type="entry name" value="AAA_9"/>
    <property type="match status" value="1"/>
</dbReference>
<dbReference type="CDD" id="cd00009">
    <property type="entry name" value="AAA"/>
    <property type="match status" value="1"/>
</dbReference>
<evidence type="ECO:0000256" key="8">
    <source>
        <dbReference type="ARBA" id="ARBA00022803"/>
    </source>
</evidence>
<dbReference type="FunFam" id="1.10.8.1220:FF:000001">
    <property type="entry name" value="Dynein axonemal heavy chain 5"/>
    <property type="match status" value="1"/>
</dbReference>
<dbReference type="Pfam" id="PF12774">
    <property type="entry name" value="AAA_6"/>
    <property type="match status" value="1"/>
</dbReference>
<dbReference type="InterPro" id="IPR013594">
    <property type="entry name" value="Dynein_heavy_tail"/>
</dbReference>
<evidence type="ECO:0000256" key="19">
    <source>
        <dbReference type="ARBA" id="ARBA00071813"/>
    </source>
</evidence>
<comment type="subcellular location">
    <subcellularLocation>
        <location evidence="1">Cell projection</location>
        <location evidence="1">Cilium</location>
        <location evidence="1">Flagellum</location>
    </subcellularLocation>
    <subcellularLocation>
        <location evidence="2">Cytoplasm</location>
        <location evidence="2">Cytoskeleton</location>
        <location evidence="2">Cilium axoneme</location>
    </subcellularLocation>
</comment>
<dbReference type="FunFam" id="1.20.1270.280:FF:000007">
    <property type="entry name" value="dynein heavy chain 2, axonemal"/>
    <property type="match status" value="1"/>
</dbReference>
<dbReference type="FunFam" id="1.20.920.20:FF:000014">
    <property type="entry name" value="dynein heavy chain 2, axonemal"/>
    <property type="match status" value="1"/>
</dbReference>
<gene>
    <name evidence="25" type="ORF">Cadr_000018658</name>
</gene>
<keyword evidence="8" id="KW-0802">TPR repeat</keyword>
<evidence type="ECO:0000256" key="14">
    <source>
        <dbReference type="ARBA" id="ARBA00023175"/>
    </source>
</evidence>
<feature type="region of interest" description="Disordered" evidence="23">
    <location>
        <begin position="1"/>
        <end position="51"/>
    </location>
</feature>
<evidence type="ECO:0000256" key="17">
    <source>
        <dbReference type="ARBA" id="ARBA00053635"/>
    </source>
</evidence>
<dbReference type="InterPro" id="IPR026983">
    <property type="entry name" value="DHC"/>
</dbReference>
<dbReference type="FunFam" id="1.10.8.720:FF:000008">
    <property type="entry name" value="Dynein axonemal heavy chain 2"/>
    <property type="match status" value="1"/>
</dbReference>
<evidence type="ECO:0000313" key="26">
    <source>
        <dbReference type="Proteomes" id="UP000299084"/>
    </source>
</evidence>
<comment type="subunit">
    <text evidence="18">Part of the axonemal inner dynein arm complex that consists of at least two heavy chains and a number of intermediate and light chains. Interacts with DNAI4.</text>
</comment>
<feature type="domain" description="AAA+ ATPase" evidence="24">
    <location>
        <begin position="2633"/>
        <end position="2780"/>
    </location>
</feature>
<evidence type="ECO:0000256" key="7">
    <source>
        <dbReference type="ARBA" id="ARBA00022741"/>
    </source>
</evidence>
<evidence type="ECO:0000256" key="2">
    <source>
        <dbReference type="ARBA" id="ARBA00004430"/>
    </source>
</evidence>
<evidence type="ECO:0000259" key="24">
    <source>
        <dbReference type="SMART" id="SM00382"/>
    </source>
</evidence>
<evidence type="ECO:0000256" key="15">
    <source>
        <dbReference type="ARBA" id="ARBA00023212"/>
    </source>
</evidence>
<keyword evidence="10" id="KW-0282">Flagellum</keyword>
<dbReference type="Gene3D" id="1.10.8.710">
    <property type="match status" value="1"/>
</dbReference>
<evidence type="ECO:0000256" key="13">
    <source>
        <dbReference type="ARBA" id="ARBA00023069"/>
    </source>
</evidence>
<dbReference type="InterPro" id="IPR035699">
    <property type="entry name" value="AAA_6"/>
</dbReference>
<feature type="non-terminal residue" evidence="25">
    <location>
        <position position="1"/>
    </location>
</feature>
<evidence type="ECO:0000256" key="4">
    <source>
        <dbReference type="ARBA" id="ARBA00022490"/>
    </source>
</evidence>
<dbReference type="InterPro" id="IPR042228">
    <property type="entry name" value="Dynein_linker_3"/>
</dbReference>
<dbReference type="InterPro" id="IPR035706">
    <property type="entry name" value="AAA_9"/>
</dbReference>
<dbReference type="Pfam" id="PF25007">
    <property type="entry name" value="DYH2-5-8_CC"/>
    <property type="match status" value="1"/>
</dbReference>
<comment type="caution">
    <text evidence="25">The sequence shown here is derived from an EMBL/GenBank/DDBJ whole genome shotgun (WGS) entry which is preliminary data.</text>
</comment>
<evidence type="ECO:0000256" key="9">
    <source>
        <dbReference type="ARBA" id="ARBA00022840"/>
    </source>
</evidence>
<dbReference type="PANTHER" id="PTHR46532:SF11">
    <property type="entry name" value="DYNEIN AXONEMAL HEAVY CHAIN 12"/>
    <property type="match status" value="1"/>
</dbReference>
<dbReference type="FunFam" id="3.40.50.300:FF:000153">
    <property type="entry name" value="Dynein axonemal heavy chain 1"/>
    <property type="match status" value="1"/>
</dbReference>
<keyword evidence="14" id="KW-0505">Motor protein</keyword>
<dbReference type="PANTHER" id="PTHR46532">
    <property type="entry name" value="MALE FERTILITY FACTOR KL5"/>
    <property type="match status" value="1"/>
</dbReference>
<dbReference type="SUPFAM" id="SSF52540">
    <property type="entry name" value="P-loop containing nucleoside triphosphate hydrolases"/>
    <property type="match status" value="4"/>
</dbReference>
<organism evidence="25 26">
    <name type="scientific">Camelus dromedarius</name>
    <name type="common">Dromedary</name>
    <name type="synonym">Arabian camel</name>
    <dbReference type="NCBI Taxonomy" id="9838"/>
    <lineage>
        <taxon>Eukaryota</taxon>
        <taxon>Metazoa</taxon>
        <taxon>Chordata</taxon>
        <taxon>Craniata</taxon>
        <taxon>Vertebrata</taxon>
        <taxon>Euteleostomi</taxon>
        <taxon>Mammalia</taxon>
        <taxon>Eutheria</taxon>
        <taxon>Laurasiatheria</taxon>
        <taxon>Artiodactyla</taxon>
        <taxon>Tylopoda</taxon>
        <taxon>Camelidae</taxon>
        <taxon>Camelus</taxon>
    </lineage>
</organism>
<feature type="domain" description="AAA+ ATPase" evidence="24">
    <location>
        <begin position="2003"/>
        <end position="2139"/>
    </location>
</feature>
<dbReference type="FunFam" id="1.10.287.2620:FF:000002">
    <property type="entry name" value="Dynein heavy chain 2, axonemal"/>
    <property type="match status" value="1"/>
</dbReference>
<dbReference type="InterPro" id="IPR024743">
    <property type="entry name" value="Dynein_HC_stalk"/>
</dbReference>
<dbReference type="FunFam" id="3.10.490.20:FF:000008">
    <property type="entry name" value="dynein heavy chain 2, axonemal"/>
    <property type="match status" value="1"/>
</dbReference>
<dbReference type="Proteomes" id="UP000299084">
    <property type="component" value="Unassembled WGS sequence"/>
</dbReference>
<feature type="compositionally biased region" description="Low complexity" evidence="23">
    <location>
        <begin position="23"/>
        <end position="43"/>
    </location>
</feature>
<proteinExistence type="inferred from homology"/>
<dbReference type="Gene3D" id="1.10.8.1220">
    <property type="match status" value="1"/>
</dbReference>
<dbReference type="GO" id="GO:0051959">
    <property type="term" value="F:dynein light intermediate chain binding"/>
    <property type="evidence" value="ECO:0007669"/>
    <property type="project" value="InterPro"/>
</dbReference>
<feature type="coiled-coil region" evidence="22">
    <location>
        <begin position="3286"/>
        <end position="3320"/>
    </location>
</feature>
<dbReference type="InterPro" id="IPR024317">
    <property type="entry name" value="Dynein_heavy_chain_D4_dom"/>
</dbReference>
<dbReference type="InterPro" id="IPR041589">
    <property type="entry name" value="DNAH3_AAA_lid_1"/>
</dbReference>
<accession>A0A5N4D265</accession>
<dbReference type="Gene3D" id="6.10.140.1060">
    <property type="match status" value="1"/>
</dbReference>
<keyword evidence="9" id="KW-0067">ATP-binding</keyword>
<dbReference type="InterPro" id="IPR056759">
    <property type="entry name" value="DYH2-5-8_CC"/>
</dbReference>
<feature type="coiled-coil region" evidence="22">
    <location>
        <begin position="3806"/>
        <end position="3833"/>
    </location>
</feature>
<evidence type="ECO:0000256" key="16">
    <source>
        <dbReference type="ARBA" id="ARBA00023273"/>
    </source>
</evidence>
<dbReference type="FunFam" id="1.10.472.130:FF:000003">
    <property type="entry name" value="Dynein, axonemal, heavy chain 2"/>
    <property type="match status" value="1"/>
</dbReference>
<name>A0A5N4D265_CAMDR</name>
<evidence type="ECO:0000256" key="20">
    <source>
        <dbReference type="ARBA" id="ARBA00078558"/>
    </source>
</evidence>
<dbReference type="InterPro" id="IPR003593">
    <property type="entry name" value="AAA+_ATPase"/>
</dbReference>
<dbReference type="SMART" id="SM00382">
    <property type="entry name" value="AAA"/>
    <property type="match status" value="2"/>
</dbReference>
<dbReference type="Gene3D" id="1.10.287.2620">
    <property type="match status" value="1"/>
</dbReference>
<dbReference type="InterPro" id="IPR042219">
    <property type="entry name" value="AAA_lid_11_sf"/>
</dbReference>
<keyword evidence="11" id="KW-0243">Dynein</keyword>
<dbReference type="InterPro" id="IPR043157">
    <property type="entry name" value="Dynein_AAA1S"/>
</dbReference>
<dbReference type="Pfam" id="PF17857">
    <property type="entry name" value="AAA_lid_1"/>
    <property type="match status" value="1"/>
</dbReference>
<evidence type="ECO:0000256" key="18">
    <source>
        <dbReference type="ARBA" id="ARBA00064223"/>
    </source>
</evidence>
<dbReference type="Gene3D" id="1.20.140.100">
    <property type="entry name" value="Dynein heavy chain, N-terminal domain 2"/>
    <property type="match status" value="1"/>
</dbReference>
<dbReference type="FunFam" id="3.20.180.20:FF:000003">
    <property type="entry name" value="Dynein heavy chain 12, axonemal"/>
    <property type="match status" value="1"/>
</dbReference>
<protein>
    <recommendedName>
        <fullName evidence="19">Dynein axonemal heavy chain 2</fullName>
    </recommendedName>
    <alternativeName>
        <fullName evidence="21">Axonemal beta dynein heavy chain 2</fullName>
    </alternativeName>
    <alternativeName>
        <fullName evidence="20">Ciliary dynein heavy chain 2</fullName>
    </alternativeName>
</protein>
<dbReference type="Gene3D" id="1.10.8.720">
    <property type="entry name" value="Region D6 of dynein motor"/>
    <property type="match status" value="1"/>
</dbReference>
<dbReference type="FunFam" id="1.20.58.1120:FF:000012">
    <property type="entry name" value="Dynein, axonemal, heavy chain 2"/>
    <property type="match status" value="1"/>
</dbReference>
<keyword evidence="26" id="KW-1185">Reference proteome</keyword>
<feature type="coiled-coil region" evidence="22">
    <location>
        <begin position="1320"/>
        <end position="1347"/>
    </location>
</feature>
<dbReference type="Gene3D" id="3.40.50.300">
    <property type="entry name" value="P-loop containing nucleotide triphosphate hydrolases"/>
    <property type="match status" value="6"/>
</dbReference>
<evidence type="ECO:0000256" key="3">
    <source>
        <dbReference type="ARBA" id="ARBA00008887"/>
    </source>
</evidence>
<dbReference type="Pfam" id="PF08385">
    <property type="entry name" value="DHC_N1"/>
    <property type="match status" value="2"/>
</dbReference>
<dbReference type="Gene3D" id="3.10.490.20">
    <property type="match status" value="1"/>
</dbReference>
<dbReference type="FunFam" id="3.40.50.300:FF:000044">
    <property type="entry name" value="Dynein heavy chain 5, axonemal"/>
    <property type="match status" value="1"/>
</dbReference>
<evidence type="ECO:0000256" key="12">
    <source>
        <dbReference type="ARBA" id="ARBA00023054"/>
    </source>
</evidence>
<keyword evidence="5" id="KW-0493">Microtubule</keyword>
<evidence type="ECO:0000256" key="23">
    <source>
        <dbReference type="SAM" id="MobiDB-lite"/>
    </source>
</evidence>
<dbReference type="Pfam" id="PF12777">
    <property type="entry name" value="MT"/>
    <property type="match status" value="1"/>
</dbReference>
<reference evidence="25 26" key="1">
    <citation type="journal article" date="2019" name="Mol. Ecol. Resour.">
        <title>Improving Illumina assemblies with Hi-C and long reads: an example with the North African dromedary.</title>
        <authorList>
            <person name="Elbers J.P."/>
            <person name="Rogers M.F."/>
            <person name="Perelman P.L."/>
            <person name="Proskuryakova A.A."/>
            <person name="Serdyukova N.A."/>
            <person name="Johnson W.E."/>
            <person name="Horin P."/>
            <person name="Corander J."/>
            <person name="Murphy D."/>
            <person name="Burger P.A."/>
        </authorList>
    </citation>
    <scope>NUCLEOTIDE SEQUENCE [LARGE SCALE GENOMIC DNA]</scope>
    <source>
        <strain evidence="25">Drom800</strain>
        <tissue evidence="25">Blood</tissue>
    </source>
</reference>
<keyword evidence="12 22" id="KW-0175">Coiled coil</keyword>
<dbReference type="InterPro" id="IPR043160">
    <property type="entry name" value="Dynein_C_barrel"/>
</dbReference>
<evidence type="ECO:0000256" key="6">
    <source>
        <dbReference type="ARBA" id="ARBA00022737"/>
    </source>
</evidence>
<keyword evidence="15" id="KW-0206">Cytoskeleton</keyword>
<keyword evidence="4" id="KW-0963">Cytoplasm</keyword>
<dbReference type="InterPro" id="IPR041658">
    <property type="entry name" value="AAA_lid_11"/>
</dbReference>
<dbReference type="InterPro" id="IPR013602">
    <property type="entry name" value="Dynein_heavy_linker"/>
</dbReference>
<dbReference type="InterPro" id="IPR041466">
    <property type="entry name" value="Dynein_AAA5_ext"/>
</dbReference>
<dbReference type="Pfam" id="PF03028">
    <property type="entry name" value="Dynein_heavy"/>
    <property type="match status" value="1"/>
</dbReference>
<dbReference type="Pfam" id="PF18198">
    <property type="entry name" value="AAA_lid_11"/>
    <property type="match status" value="1"/>
</dbReference>
<keyword evidence="13" id="KW-0969">Cilium</keyword>
<dbReference type="Pfam" id="PF08393">
    <property type="entry name" value="DHC_N2"/>
    <property type="match status" value="1"/>
</dbReference>
<dbReference type="InterPro" id="IPR004273">
    <property type="entry name" value="Dynein_heavy_D6_P-loop"/>
</dbReference>
<evidence type="ECO:0000256" key="1">
    <source>
        <dbReference type="ARBA" id="ARBA00004230"/>
    </source>
</evidence>